<feature type="transmembrane region" description="Helical" evidence="1">
    <location>
        <begin position="154"/>
        <end position="178"/>
    </location>
</feature>
<keyword evidence="1" id="KW-0812">Transmembrane</keyword>
<accession>A0A7I5EAM8</accession>
<dbReference type="WBParaSite" id="HCON_00106575-00001">
    <property type="protein sequence ID" value="HCON_00106575-00001"/>
    <property type="gene ID" value="HCON_00106575"/>
</dbReference>
<dbReference type="AlphaFoldDB" id="A0A7I5EAM8"/>
<dbReference type="Proteomes" id="UP000025227">
    <property type="component" value="Unplaced"/>
</dbReference>
<feature type="transmembrane region" description="Helical" evidence="1">
    <location>
        <begin position="237"/>
        <end position="259"/>
    </location>
</feature>
<feature type="transmembrane region" description="Helical" evidence="1">
    <location>
        <begin position="199"/>
        <end position="217"/>
    </location>
</feature>
<protein>
    <submittedName>
        <fullName evidence="3">G protein-coupled receptor</fullName>
    </submittedName>
</protein>
<sequence length="315" mass="36712">MAALFYYCCPYLPFFIDLIVLVPFWRLVTLVDVNDYFVVYMIAVNIPYTIRLVPQYIRILAPPSSHSQLPTMNDTIVETVPLGTEPIQMFFSMMSAFMVITMCYGAFNVFVCILQEIRRGKMTKANIWIPVCVMMAITQGVLIAIYKYRYLSESMILFLMVYYVAICGIMAVVVAIFLRRPRPNDATWEKRRCEMKSKYNGFLVFVLIAVLPSILYTHRLAVRFMDWYFGNMEEDTIVYTFTDYMIHPWVFNLAGLMLLDPFRKVATGNMRPFSSFYRKYCTSSQTIPTIYRVPPPTYVDATTKAKKSSRPPQMY</sequence>
<feature type="transmembrane region" description="Helical" evidence="1">
    <location>
        <begin position="126"/>
        <end position="148"/>
    </location>
</feature>
<name>A0A7I5EAM8_HAECO</name>
<keyword evidence="1" id="KW-0472">Membrane</keyword>
<organism evidence="2 3">
    <name type="scientific">Haemonchus contortus</name>
    <name type="common">Barber pole worm</name>
    <dbReference type="NCBI Taxonomy" id="6289"/>
    <lineage>
        <taxon>Eukaryota</taxon>
        <taxon>Metazoa</taxon>
        <taxon>Ecdysozoa</taxon>
        <taxon>Nematoda</taxon>
        <taxon>Chromadorea</taxon>
        <taxon>Rhabditida</taxon>
        <taxon>Rhabditina</taxon>
        <taxon>Rhabditomorpha</taxon>
        <taxon>Strongyloidea</taxon>
        <taxon>Trichostrongylidae</taxon>
        <taxon>Haemonchus</taxon>
    </lineage>
</organism>
<feature type="transmembrane region" description="Helical" evidence="1">
    <location>
        <begin position="5"/>
        <end position="25"/>
    </location>
</feature>
<proteinExistence type="predicted"/>
<dbReference type="OMA" id="YMIAVNI"/>
<evidence type="ECO:0000256" key="1">
    <source>
        <dbReference type="SAM" id="Phobius"/>
    </source>
</evidence>
<evidence type="ECO:0000313" key="2">
    <source>
        <dbReference type="Proteomes" id="UP000025227"/>
    </source>
</evidence>
<keyword evidence="2" id="KW-1185">Reference proteome</keyword>
<feature type="transmembrane region" description="Helical" evidence="1">
    <location>
        <begin position="90"/>
        <end position="114"/>
    </location>
</feature>
<keyword evidence="1" id="KW-1133">Transmembrane helix</keyword>
<evidence type="ECO:0000313" key="3">
    <source>
        <dbReference type="WBParaSite" id="HCON_00106575-00001"/>
    </source>
</evidence>
<reference evidence="3" key="1">
    <citation type="submission" date="2020-12" db="UniProtKB">
        <authorList>
            <consortium name="WormBaseParasite"/>
        </authorList>
    </citation>
    <scope>IDENTIFICATION</scope>
    <source>
        <strain evidence="3">MHco3</strain>
    </source>
</reference>
<dbReference type="OrthoDB" id="5777197at2759"/>